<feature type="transmembrane region" description="Helical" evidence="1">
    <location>
        <begin position="31"/>
        <end position="49"/>
    </location>
</feature>
<sequence length="51" mass="5890">MTNKTIGILLIVYSIFMLGVNIFFNESDVNIILIVLLMVSGFWLTKYSFKE</sequence>
<evidence type="ECO:0000256" key="1">
    <source>
        <dbReference type="SAM" id="Phobius"/>
    </source>
</evidence>
<protein>
    <submittedName>
        <fullName evidence="2">Uncharacterized protein</fullName>
    </submittedName>
</protein>
<dbReference type="EMBL" id="UINC01105184">
    <property type="protein sequence ID" value="SVC68933.1"/>
    <property type="molecule type" value="Genomic_DNA"/>
</dbReference>
<reference evidence="2" key="1">
    <citation type="submission" date="2018-05" db="EMBL/GenBank/DDBJ databases">
        <authorList>
            <person name="Lanie J.A."/>
            <person name="Ng W.-L."/>
            <person name="Kazmierczak K.M."/>
            <person name="Andrzejewski T.M."/>
            <person name="Davidsen T.M."/>
            <person name="Wayne K.J."/>
            <person name="Tettelin H."/>
            <person name="Glass J.I."/>
            <person name="Rusch D."/>
            <person name="Podicherti R."/>
            <person name="Tsui H.-C.T."/>
            <person name="Winkler M.E."/>
        </authorList>
    </citation>
    <scope>NUCLEOTIDE SEQUENCE</scope>
</reference>
<organism evidence="2">
    <name type="scientific">marine metagenome</name>
    <dbReference type="NCBI Taxonomy" id="408172"/>
    <lineage>
        <taxon>unclassified sequences</taxon>
        <taxon>metagenomes</taxon>
        <taxon>ecological metagenomes</taxon>
    </lineage>
</organism>
<accession>A0A382P6C1</accession>
<keyword evidence="1" id="KW-1133">Transmembrane helix</keyword>
<dbReference type="AlphaFoldDB" id="A0A382P6C1"/>
<proteinExistence type="predicted"/>
<evidence type="ECO:0000313" key="2">
    <source>
        <dbReference type="EMBL" id="SVC68933.1"/>
    </source>
</evidence>
<keyword evidence="1" id="KW-0472">Membrane</keyword>
<feature type="transmembrane region" description="Helical" evidence="1">
    <location>
        <begin position="6"/>
        <end position="24"/>
    </location>
</feature>
<name>A0A382P6C1_9ZZZZ</name>
<gene>
    <name evidence="2" type="ORF">METZ01_LOCUS321787</name>
</gene>
<keyword evidence="1" id="KW-0812">Transmembrane</keyword>